<protein>
    <submittedName>
        <fullName evidence="8">Chymotrypsin-like elastase family member 1</fullName>
    </submittedName>
</protein>
<dbReference type="PRINTS" id="PR00722">
    <property type="entry name" value="CHYMOTRYPSIN"/>
</dbReference>
<dbReference type="PANTHER" id="PTHR24257">
    <property type="entry name" value="CHYMOTRYPSIN-LIKE ELASTASE FAMILY MEMBER"/>
    <property type="match status" value="1"/>
</dbReference>
<reference evidence="8" key="1">
    <citation type="journal article" date="2023" name="G3 (Bethesda)">
        <title>Whole genome assembly and annotation of the endangered Caribbean coral Acropora cervicornis.</title>
        <authorList>
            <person name="Selwyn J.D."/>
            <person name="Vollmer S.V."/>
        </authorList>
    </citation>
    <scope>NUCLEOTIDE SEQUENCE</scope>
    <source>
        <strain evidence="8">K2</strain>
    </source>
</reference>
<evidence type="ECO:0000256" key="1">
    <source>
        <dbReference type="ARBA" id="ARBA00022670"/>
    </source>
</evidence>
<organism evidence="8 9">
    <name type="scientific">Acropora cervicornis</name>
    <name type="common">Staghorn coral</name>
    <dbReference type="NCBI Taxonomy" id="6130"/>
    <lineage>
        <taxon>Eukaryota</taxon>
        <taxon>Metazoa</taxon>
        <taxon>Cnidaria</taxon>
        <taxon>Anthozoa</taxon>
        <taxon>Hexacorallia</taxon>
        <taxon>Scleractinia</taxon>
        <taxon>Astrocoeniina</taxon>
        <taxon>Acroporidae</taxon>
        <taxon>Acropora</taxon>
    </lineage>
</organism>
<evidence type="ECO:0000313" key="8">
    <source>
        <dbReference type="EMBL" id="KAK2565770.1"/>
    </source>
</evidence>
<dbReference type="AlphaFoldDB" id="A0AAD9QR09"/>
<keyword evidence="9" id="KW-1185">Reference proteome</keyword>
<evidence type="ECO:0000256" key="6">
    <source>
        <dbReference type="RuleBase" id="RU363034"/>
    </source>
</evidence>
<keyword evidence="3 6" id="KW-0378">Hydrolase</keyword>
<keyword evidence="1 6" id="KW-0645">Protease</keyword>
<dbReference type="Gene3D" id="2.40.10.10">
    <property type="entry name" value="Trypsin-like serine proteases"/>
    <property type="match status" value="2"/>
</dbReference>
<evidence type="ECO:0000256" key="3">
    <source>
        <dbReference type="ARBA" id="ARBA00022801"/>
    </source>
</evidence>
<dbReference type="FunFam" id="2.40.10.10:FF:000120">
    <property type="entry name" value="Putative serine protease"/>
    <property type="match status" value="1"/>
</dbReference>
<dbReference type="InterPro" id="IPR050850">
    <property type="entry name" value="Peptidase_S1_Elastase_sf"/>
</dbReference>
<dbReference type="PANTHER" id="PTHR24257:SF17">
    <property type="match status" value="1"/>
</dbReference>
<dbReference type="SUPFAM" id="SSF50494">
    <property type="entry name" value="Trypsin-like serine proteases"/>
    <property type="match status" value="1"/>
</dbReference>
<dbReference type="InterPro" id="IPR001314">
    <property type="entry name" value="Peptidase_S1A"/>
</dbReference>
<sequence>KCDLVNIYNVRKPNFNSECSLFSSDCGHRPRFRRVIGGQEAISHSWPWIAEIQYNLAGNWYHKCGASLIHPQWIVTAAHCLTPRRHWPIRIVLGEHDRSKEEGTEQYFNASQCCIHQSFQLETSYGFDIAIVRLSNAANLTRAVGLVCLPEQNHRVVVGQMCYLAGWGVDKRGGDRASKLQEVQLPTVNQSTCSKGNSFFKAIDNESMLCAGFGGNSTATGCNGDSGGPLVCKESGKFVLRGAVSWGIPGCPAGETFSVFARVSSFVDWIDDRIKSGDNCTCIDDGMRFTAKRNCATKAWLSFKTTMGLLFLLNCVVACLNYSL</sequence>
<dbReference type="EMBL" id="JARQWQ010000018">
    <property type="protein sequence ID" value="KAK2565770.1"/>
    <property type="molecule type" value="Genomic_DNA"/>
</dbReference>
<dbReference type="GO" id="GO:0005615">
    <property type="term" value="C:extracellular space"/>
    <property type="evidence" value="ECO:0007669"/>
    <property type="project" value="TreeGrafter"/>
</dbReference>
<reference evidence="8" key="2">
    <citation type="journal article" date="2023" name="Science">
        <title>Genomic signatures of disease resistance in endangered staghorn corals.</title>
        <authorList>
            <person name="Vollmer S.V."/>
            <person name="Selwyn J.D."/>
            <person name="Despard B.A."/>
            <person name="Roesel C.L."/>
        </authorList>
    </citation>
    <scope>NUCLEOTIDE SEQUENCE</scope>
    <source>
        <strain evidence="8">K2</strain>
    </source>
</reference>
<dbReference type="Proteomes" id="UP001249851">
    <property type="component" value="Unassembled WGS sequence"/>
</dbReference>
<dbReference type="SMART" id="SM00020">
    <property type="entry name" value="Tryp_SPc"/>
    <property type="match status" value="1"/>
</dbReference>
<keyword evidence="2" id="KW-0732">Signal</keyword>
<gene>
    <name evidence="8" type="ORF">P5673_010033</name>
</gene>
<evidence type="ECO:0000313" key="9">
    <source>
        <dbReference type="Proteomes" id="UP001249851"/>
    </source>
</evidence>
<dbReference type="PROSITE" id="PS00135">
    <property type="entry name" value="TRYPSIN_SER"/>
    <property type="match status" value="1"/>
</dbReference>
<dbReference type="InterPro" id="IPR009003">
    <property type="entry name" value="Peptidase_S1_PA"/>
</dbReference>
<name>A0AAD9QR09_ACRCE</name>
<dbReference type="Pfam" id="PF00089">
    <property type="entry name" value="Trypsin"/>
    <property type="match status" value="1"/>
</dbReference>
<dbReference type="CDD" id="cd00190">
    <property type="entry name" value="Tryp_SPc"/>
    <property type="match status" value="1"/>
</dbReference>
<dbReference type="InterPro" id="IPR043504">
    <property type="entry name" value="Peptidase_S1_PA_chymotrypsin"/>
</dbReference>
<keyword evidence="5" id="KW-1015">Disulfide bond</keyword>
<dbReference type="InterPro" id="IPR033116">
    <property type="entry name" value="TRYPSIN_SER"/>
</dbReference>
<accession>A0AAD9QR09</accession>
<evidence type="ECO:0000256" key="2">
    <source>
        <dbReference type="ARBA" id="ARBA00022729"/>
    </source>
</evidence>
<dbReference type="PROSITE" id="PS50240">
    <property type="entry name" value="TRYPSIN_DOM"/>
    <property type="match status" value="1"/>
</dbReference>
<dbReference type="GO" id="GO:0004252">
    <property type="term" value="F:serine-type endopeptidase activity"/>
    <property type="evidence" value="ECO:0007669"/>
    <property type="project" value="InterPro"/>
</dbReference>
<comment type="caution">
    <text evidence="8">The sequence shown here is derived from an EMBL/GenBank/DDBJ whole genome shotgun (WGS) entry which is preliminary data.</text>
</comment>
<dbReference type="InterPro" id="IPR001254">
    <property type="entry name" value="Trypsin_dom"/>
</dbReference>
<proteinExistence type="predicted"/>
<dbReference type="PROSITE" id="PS00134">
    <property type="entry name" value="TRYPSIN_HIS"/>
    <property type="match status" value="1"/>
</dbReference>
<feature type="domain" description="Peptidase S1" evidence="7">
    <location>
        <begin position="35"/>
        <end position="275"/>
    </location>
</feature>
<dbReference type="InterPro" id="IPR018114">
    <property type="entry name" value="TRYPSIN_HIS"/>
</dbReference>
<evidence type="ECO:0000256" key="4">
    <source>
        <dbReference type="ARBA" id="ARBA00022825"/>
    </source>
</evidence>
<feature type="non-terminal residue" evidence="8">
    <location>
        <position position="1"/>
    </location>
</feature>
<evidence type="ECO:0000259" key="7">
    <source>
        <dbReference type="PROSITE" id="PS50240"/>
    </source>
</evidence>
<keyword evidence="4 6" id="KW-0720">Serine protease</keyword>
<evidence type="ECO:0000256" key="5">
    <source>
        <dbReference type="ARBA" id="ARBA00023157"/>
    </source>
</evidence>
<dbReference type="GO" id="GO:0006508">
    <property type="term" value="P:proteolysis"/>
    <property type="evidence" value="ECO:0007669"/>
    <property type="project" value="UniProtKB-KW"/>
</dbReference>